<proteinExistence type="predicted"/>
<dbReference type="EMBL" id="PNGC01000001">
    <property type="protein sequence ID" value="PMB90464.1"/>
    <property type="molecule type" value="Genomic_DNA"/>
</dbReference>
<reference evidence="1 2" key="1">
    <citation type="submission" date="2017-09" db="EMBL/GenBank/DDBJ databases">
        <title>Bacterial strain isolated from the female urinary microbiota.</title>
        <authorList>
            <person name="Thomas-White K."/>
            <person name="Kumar N."/>
            <person name="Forster S."/>
            <person name="Putonti C."/>
            <person name="Lawley T."/>
            <person name="Wolfe A.J."/>
        </authorList>
    </citation>
    <scope>NUCLEOTIDE SEQUENCE [LARGE SCALE GENOMIC DNA]</scope>
    <source>
        <strain evidence="1 2">UMB0744</strain>
    </source>
</reference>
<sequence length="574" mass="64189">MTEKSKFNLLDEAWVYVAFCDGKRQVLSLQECFSRSPEIRRLSFGQDVVSFAVLRVMVAIMQRTLYVSSAANGRWDASAWQQAHENSKETLGLVDQYLEAWKDRFFLFDPERPFFQHPTLRKRDDSYFGVGKFLSDVPDNKLHFTMRIGRGTVNLSYPEAAAQLIHLQAYSPSGNLPAAVGDERAKDGKVFPIGTGWVGAQGGIYVEGENLFSTLMLNTLAIGQPAQESEEAQATGIITTNPEFDLPVWEREDQPVGQRAEIYPQGLADMLTWQSRRVRLIDGGDSVIGVVLCQGDIVGRKINQLTKTKSALVNGYVREPMGVWMFSEGDTKDLGQIAYMPRKHDPSRAMWRGLTSLLPEFPGKTATYKEVQVEASLPPAVVRWVGWLLSNGCLPESATYRLRSCGYVYSSLKNPTFFDEAISDYLAVPSRLLTGEDQESLYLVKTAMELIDEVASAVAALAENLQLAIGAETTQAARIARERFYSEIDEEFRAWLLGVGSDKNDLHSLWKSGYGIAKKMEVDLLAAVPGTAMKGRVNDNKVFDFPNCINRFDLEVRKAKRKMAVSLEGEEKHE</sequence>
<gene>
    <name evidence="1" type="primary">casA</name>
    <name evidence="1" type="ORF">CJ240_01640</name>
</gene>
<protein>
    <submittedName>
        <fullName evidence="1">Type I-E CRISPR-associated protein Cse1/CasA</fullName>
    </submittedName>
</protein>
<dbReference type="RefSeq" id="WP_102183943.1">
    <property type="nucleotide sequence ID" value="NZ_PNGC01000001.1"/>
</dbReference>
<dbReference type="CDD" id="cd09729">
    <property type="entry name" value="Cse1_I-E"/>
    <property type="match status" value="1"/>
</dbReference>
<organism evidence="1 2">
    <name type="scientific">Varibaculum cambriense</name>
    <dbReference type="NCBI Taxonomy" id="184870"/>
    <lineage>
        <taxon>Bacteria</taxon>
        <taxon>Bacillati</taxon>
        <taxon>Actinomycetota</taxon>
        <taxon>Actinomycetes</taxon>
        <taxon>Actinomycetales</taxon>
        <taxon>Actinomycetaceae</taxon>
        <taxon>Varibaculum</taxon>
    </lineage>
</organism>
<name>A0ABX4UQS9_9ACTO</name>
<evidence type="ECO:0000313" key="1">
    <source>
        <dbReference type="EMBL" id="PMB90464.1"/>
    </source>
</evidence>
<accession>A0ABX4UQS9</accession>
<dbReference type="Proteomes" id="UP000243201">
    <property type="component" value="Unassembled WGS sequence"/>
</dbReference>
<dbReference type="InterPro" id="IPR013381">
    <property type="entry name" value="CRISPR-assoc_prot_Cse1"/>
</dbReference>
<dbReference type="Gene3D" id="1.10.132.100">
    <property type="match status" value="1"/>
</dbReference>
<dbReference type="Pfam" id="PF09481">
    <property type="entry name" value="CRISPR_Cse1"/>
    <property type="match status" value="1"/>
</dbReference>
<dbReference type="NCBIfam" id="TIGR02547">
    <property type="entry name" value="casA_cse1"/>
    <property type="match status" value="1"/>
</dbReference>
<comment type="caution">
    <text evidence="1">The sequence shown here is derived from an EMBL/GenBank/DDBJ whole genome shotgun (WGS) entry which is preliminary data.</text>
</comment>
<evidence type="ECO:0000313" key="2">
    <source>
        <dbReference type="Proteomes" id="UP000243201"/>
    </source>
</evidence>
<keyword evidence="2" id="KW-1185">Reference proteome</keyword>